<keyword evidence="2 4" id="KW-0479">Metal-binding</keyword>
<evidence type="ECO:0000313" key="6">
    <source>
        <dbReference type="EMBL" id="KXU34029.1"/>
    </source>
</evidence>
<dbReference type="InterPro" id="IPR009056">
    <property type="entry name" value="Cyt_c-like_dom"/>
</dbReference>
<dbReference type="GO" id="GO:0046872">
    <property type="term" value="F:metal ion binding"/>
    <property type="evidence" value="ECO:0007669"/>
    <property type="project" value="UniProtKB-KW"/>
</dbReference>
<dbReference type="Pfam" id="PF13442">
    <property type="entry name" value="Cytochrome_CBB3"/>
    <property type="match status" value="1"/>
</dbReference>
<dbReference type="Proteomes" id="UP000071392">
    <property type="component" value="Unassembled WGS sequence"/>
</dbReference>
<dbReference type="PROSITE" id="PS51007">
    <property type="entry name" value="CYTC"/>
    <property type="match status" value="1"/>
</dbReference>
<dbReference type="STRING" id="1548208.AXK12_08350"/>
<evidence type="ECO:0000313" key="7">
    <source>
        <dbReference type="Proteomes" id="UP000071392"/>
    </source>
</evidence>
<accession>A0A139SHK1</accession>
<feature type="domain" description="Cytochrome c" evidence="5">
    <location>
        <begin position="111"/>
        <end position="196"/>
    </location>
</feature>
<gene>
    <name evidence="6" type="ORF">AXK12_08350</name>
</gene>
<keyword evidence="3 4" id="KW-0408">Iron</keyword>
<name>A0A139SHK1_9BACT</name>
<evidence type="ECO:0000259" key="5">
    <source>
        <dbReference type="PROSITE" id="PS51007"/>
    </source>
</evidence>
<protein>
    <submittedName>
        <fullName evidence="6">Cytochrome C</fullName>
    </submittedName>
</protein>
<dbReference type="RefSeq" id="WP_068713330.1">
    <property type="nucleotide sequence ID" value="NZ_LSZP01000062.1"/>
</dbReference>
<dbReference type="Gene3D" id="1.10.760.10">
    <property type="entry name" value="Cytochrome c-like domain"/>
    <property type="match status" value="1"/>
</dbReference>
<organism evidence="6 7">
    <name type="scientific">Cephaloticoccus capnophilus</name>
    <dbReference type="NCBI Taxonomy" id="1548208"/>
    <lineage>
        <taxon>Bacteria</taxon>
        <taxon>Pseudomonadati</taxon>
        <taxon>Verrucomicrobiota</taxon>
        <taxon>Opitutia</taxon>
        <taxon>Opitutales</taxon>
        <taxon>Opitutaceae</taxon>
        <taxon>Cephaloticoccus</taxon>
    </lineage>
</organism>
<reference evidence="6 7" key="1">
    <citation type="submission" date="2016-02" db="EMBL/GenBank/DDBJ databases">
        <authorList>
            <person name="Wen L."/>
            <person name="He K."/>
            <person name="Yang H."/>
        </authorList>
    </citation>
    <scope>NUCLEOTIDE SEQUENCE [LARGE SCALE GENOMIC DNA]</scope>
    <source>
        <strain evidence="6 7">CV41</strain>
    </source>
</reference>
<dbReference type="EMBL" id="LSZP01000062">
    <property type="protein sequence ID" value="KXU34029.1"/>
    <property type="molecule type" value="Genomic_DNA"/>
</dbReference>
<evidence type="ECO:0000256" key="4">
    <source>
        <dbReference type="PROSITE-ProRule" id="PRU00433"/>
    </source>
</evidence>
<dbReference type="AlphaFoldDB" id="A0A139SHK1"/>
<dbReference type="PANTHER" id="PTHR40394:SF2">
    <property type="entry name" value="QUINOL:CYTOCHROME C OXIDOREDUCTASE MEMBRANE PROTEIN"/>
    <property type="match status" value="1"/>
</dbReference>
<keyword evidence="1 4" id="KW-0349">Heme</keyword>
<evidence type="ECO:0000256" key="2">
    <source>
        <dbReference type="ARBA" id="ARBA00022723"/>
    </source>
</evidence>
<dbReference type="SUPFAM" id="SSF46626">
    <property type="entry name" value="Cytochrome c"/>
    <property type="match status" value="1"/>
</dbReference>
<dbReference type="OrthoDB" id="9773456at2"/>
<keyword evidence="7" id="KW-1185">Reference proteome</keyword>
<evidence type="ECO:0000256" key="3">
    <source>
        <dbReference type="ARBA" id="ARBA00023004"/>
    </source>
</evidence>
<proteinExistence type="predicted"/>
<evidence type="ECO:0000256" key="1">
    <source>
        <dbReference type="ARBA" id="ARBA00022617"/>
    </source>
</evidence>
<dbReference type="GO" id="GO:0020037">
    <property type="term" value="F:heme binding"/>
    <property type="evidence" value="ECO:0007669"/>
    <property type="project" value="InterPro"/>
</dbReference>
<dbReference type="GO" id="GO:0009055">
    <property type="term" value="F:electron transfer activity"/>
    <property type="evidence" value="ECO:0007669"/>
    <property type="project" value="InterPro"/>
</dbReference>
<comment type="caution">
    <text evidence="6">The sequence shown here is derived from an EMBL/GenBank/DDBJ whole genome shotgun (WGS) entry which is preliminary data.</text>
</comment>
<dbReference type="PANTHER" id="PTHR40394">
    <property type="entry name" value="LIPOPROTEIN-RELATED"/>
    <property type="match status" value="1"/>
</dbReference>
<dbReference type="InterPro" id="IPR036909">
    <property type="entry name" value="Cyt_c-like_dom_sf"/>
</dbReference>
<sequence>MRNVYLVTALAVVLLVSVLGLRGTVFTAPPMDVFPEWAFPGMKRQSKYKPQASSKLFADGRADRPLPAGVVAANYGPLGRPLQSDSHLLSGKLADGSFARGFPESIEVNRQFLEQGRERYSIYCAPCHGALGDGNGITKSYGMGATPTYHDERLREIAEGEILNTILHGKGNMLSYADKLTIEESWAVIAYVRALQLAQHASPADVPAAHKPSLGIK</sequence>